<dbReference type="EMBL" id="VJWX01000012">
    <property type="protein sequence ID" value="TVT61605.1"/>
    <property type="molecule type" value="Genomic_DNA"/>
</dbReference>
<gene>
    <name evidence="2" type="ORF">FNH05_02770</name>
</gene>
<feature type="compositionally biased region" description="Basic and acidic residues" evidence="1">
    <location>
        <begin position="1"/>
        <end position="11"/>
    </location>
</feature>
<sequence length="486" mass="52841">MSEPDDERRDVPPITPQMREAARGRPGGYLYAIDAAYDPYGDVPPHAIKGAFAVGEDGEIGQYQANPGYRPSAVEREPPANWIDHGMRLAMAGQLGREQFLRVIGGAVLSVLVSPERAPMLLDAEGGPCLWAYAAPAVAPRKLSTERVYLPRLLRLLPPEVSLLVNGTAGLQARVPVTDLLAALRTAHLLIDNPDGGFDVGPRVWVEQGARLAGLVDEETFTAIEQALAQWGRLSQTEPERSAAIRLGITAVEVLVRGGVRDTEVLAAAAVFRAVEPLHGGERDTLREAADGGARVPMLLRSATSPHLPNALELGREKLVYRVYVEHLRKMPWVVRAIVLANRIADIATPEVPATRRENRRYDLAGPLLSCARDFPERLRAQVAEYAGADPAGATPLPLGSQPPEVIISAAKAVDRVRATTGKLLEPVRVDDIGMAYRVRSDREPEHVHFVHKLCETVSSEIDYGAATEKYRARYGVFTLRPGQAA</sequence>
<organism evidence="2 3">
    <name type="scientific">Amycolatopsis rhizosphaerae</name>
    <dbReference type="NCBI Taxonomy" id="2053003"/>
    <lineage>
        <taxon>Bacteria</taxon>
        <taxon>Bacillati</taxon>
        <taxon>Actinomycetota</taxon>
        <taxon>Actinomycetes</taxon>
        <taxon>Pseudonocardiales</taxon>
        <taxon>Pseudonocardiaceae</taxon>
        <taxon>Amycolatopsis</taxon>
    </lineage>
</organism>
<feature type="region of interest" description="Disordered" evidence="1">
    <location>
        <begin position="1"/>
        <end position="21"/>
    </location>
</feature>
<dbReference type="Proteomes" id="UP000320011">
    <property type="component" value="Unassembled WGS sequence"/>
</dbReference>
<evidence type="ECO:0000313" key="2">
    <source>
        <dbReference type="EMBL" id="TVT61605.1"/>
    </source>
</evidence>
<reference evidence="2 3" key="2">
    <citation type="submission" date="2019-08" db="EMBL/GenBank/DDBJ databases">
        <title>Amycolatopsis acidicola sp. nov., isolated from peat swamp forest soil.</title>
        <authorList>
            <person name="Srisuk N."/>
        </authorList>
    </citation>
    <scope>NUCLEOTIDE SEQUENCE [LARGE SCALE GENOMIC DNA]</scope>
    <source>
        <strain evidence="2 3">TBRC 6029</strain>
    </source>
</reference>
<name>A0A558DKR8_9PSEU</name>
<comment type="caution">
    <text evidence="2">The sequence shown here is derived from an EMBL/GenBank/DDBJ whole genome shotgun (WGS) entry which is preliminary data.</text>
</comment>
<evidence type="ECO:0000256" key="1">
    <source>
        <dbReference type="SAM" id="MobiDB-lite"/>
    </source>
</evidence>
<protein>
    <submittedName>
        <fullName evidence="2">Type VII secretion system-associated protein</fullName>
    </submittedName>
</protein>
<keyword evidence="3" id="KW-1185">Reference proteome</keyword>
<evidence type="ECO:0000313" key="3">
    <source>
        <dbReference type="Proteomes" id="UP000320011"/>
    </source>
</evidence>
<reference evidence="2 3" key="1">
    <citation type="submission" date="2019-07" db="EMBL/GenBank/DDBJ databases">
        <authorList>
            <person name="Duangmal K."/>
            <person name="Teo W.F.A."/>
        </authorList>
    </citation>
    <scope>NUCLEOTIDE SEQUENCE [LARGE SCALE GENOMIC DNA]</scope>
    <source>
        <strain evidence="2 3">TBRC 6029</strain>
    </source>
</reference>
<dbReference type="OrthoDB" id="5164467at2"/>
<dbReference type="AlphaFoldDB" id="A0A558DKR8"/>
<accession>A0A558DKR8</accession>
<dbReference type="InterPro" id="IPR047659">
    <property type="entry name" value="T7SS_assoc"/>
</dbReference>
<dbReference type="NCBIfam" id="NF033532">
    <property type="entry name" value="lone7para_assoc"/>
    <property type="match status" value="1"/>
</dbReference>
<dbReference type="RefSeq" id="WP_144585660.1">
    <property type="nucleotide sequence ID" value="NZ_VJWX01000012.1"/>
</dbReference>
<proteinExistence type="predicted"/>